<evidence type="ECO:0000256" key="6">
    <source>
        <dbReference type="ARBA" id="ARBA00022490"/>
    </source>
</evidence>
<evidence type="ECO:0000256" key="12">
    <source>
        <dbReference type="ARBA" id="ARBA00023316"/>
    </source>
</evidence>
<evidence type="ECO:0000256" key="8">
    <source>
        <dbReference type="ARBA" id="ARBA00022741"/>
    </source>
</evidence>
<comment type="function">
    <text evidence="14">Cell wall formation.</text>
</comment>
<dbReference type="Gene3D" id="3.30.1490.20">
    <property type="entry name" value="ATP-grasp fold, A domain"/>
    <property type="match status" value="1"/>
</dbReference>
<keyword evidence="10 14" id="KW-0133">Cell shape</keyword>
<keyword evidence="6 14" id="KW-0963">Cytoplasm</keyword>
<organism evidence="17 18">
    <name type="scientific">Pelotalea chapellei</name>
    <dbReference type="NCBI Taxonomy" id="44671"/>
    <lineage>
        <taxon>Bacteria</taxon>
        <taxon>Pseudomonadati</taxon>
        <taxon>Thermodesulfobacteriota</taxon>
        <taxon>Desulfuromonadia</taxon>
        <taxon>Geobacterales</taxon>
        <taxon>Geobacteraceae</taxon>
        <taxon>Pelotalea</taxon>
    </lineage>
</organism>
<reference evidence="17 18" key="1">
    <citation type="submission" date="2021-05" db="EMBL/GenBank/DDBJ databases">
        <title>The draft genome of Geobacter chapellei DSM 13688.</title>
        <authorList>
            <person name="Xu Z."/>
            <person name="Masuda Y."/>
            <person name="Itoh H."/>
            <person name="Senoo K."/>
        </authorList>
    </citation>
    <scope>NUCLEOTIDE SEQUENCE [LARGE SCALE GENOMIC DNA]</scope>
    <source>
        <strain evidence="17 18">DSM 13688</strain>
    </source>
</reference>
<dbReference type="InterPro" id="IPR011127">
    <property type="entry name" value="Dala_Dala_lig_N"/>
</dbReference>
<evidence type="ECO:0000256" key="11">
    <source>
        <dbReference type="ARBA" id="ARBA00022984"/>
    </source>
</evidence>
<comment type="pathway">
    <text evidence="14">Cell wall biogenesis; peptidoglycan biosynthesis.</text>
</comment>
<gene>
    <name evidence="14" type="primary">ddl</name>
    <name evidence="17" type="ORF">KJB30_09870</name>
</gene>
<dbReference type="Pfam" id="PF01820">
    <property type="entry name" value="Dala_Dala_lig_N"/>
    <property type="match status" value="1"/>
</dbReference>
<evidence type="ECO:0000259" key="16">
    <source>
        <dbReference type="PROSITE" id="PS50975"/>
    </source>
</evidence>
<evidence type="ECO:0000313" key="18">
    <source>
        <dbReference type="Proteomes" id="UP000784128"/>
    </source>
</evidence>
<keyword evidence="18" id="KW-1185">Reference proteome</keyword>
<comment type="catalytic activity">
    <reaction evidence="13 14">
        <text>2 D-alanine + ATP = D-alanyl-D-alanine + ADP + phosphate + H(+)</text>
        <dbReference type="Rhea" id="RHEA:11224"/>
        <dbReference type="ChEBI" id="CHEBI:15378"/>
        <dbReference type="ChEBI" id="CHEBI:30616"/>
        <dbReference type="ChEBI" id="CHEBI:43474"/>
        <dbReference type="ChEBI" id="CHEBI:57416"/>
        <dbReference type="ChEBI" id="CHEBI:57822"/>
        <dbReference type="ChEBI" id="CHEBI:456216"/>
        <dbReference type="EC" id="6.3.2.4"/>
    </reaction>
</comment>
<dbReference type="EC" id="6.3.2.4" evidence="5 14"/>
<dbReference type="PROSITE" id="PS00843">
    <property type="entry name" value="DALA_DALA_LIGASE_1"/>
    <property type="match status" value="1"/>
</dbReference>
<evidence type="ECO:0000256" key="15">
    <source>
        <dbReference type="PROSITE-ProRule" id="PRU00409"/>
    </source>
</evidence>
<dbReference type="PROSITE" id="PS50975">
    <property type="entry name" value="ATP_GRASP"/>
    <property type="match status" value="1"/>
</dbReference>
<dbReference type="Proteomes" id="UP000784128">
    <property type="component" value="Unassembled WGS sequence"/>
</dbReference>
<evidence type="ECO:0000256" key="5">
    <source>
        <dbReference type="ARBA" id="ARBA00012216"/>
    </source>
</evidence>
<comment type="similarity">
    <text evidence="4 14">Belongs to the D-alanine--D-alanine ligase family.</text>
</comment>
<dbReference type="Pfam" id="PF07478">
    <property type="entry name" value="Dala_Dala_lig_C"/>
    <property type="match status" value="1"/>
</dbReference>
<accession>A0ABS5U8U5</accession>
<dbReference type="Gene3D" id="3.30.470.20">
    <property type="entry name" value="ATP-grasp fold, B domain"/>
    <property type="match status" value="1"/>
</dbReference>
<evidence type="ECO:0000256" key="13">
    <source>
        <dbReference type="ARBA" id="ARBA00047614"/>
    </source>
</evidence>
<evidence type="ECO:0000256" key="10">
    <source>
        <dbReference type="ARBA" id="ARBA00022960"/>
    </source>
</evidence>
<feature type="domain" description="ATP-grasp" evidence="16">
    <location>
        <begin position="106"/>
        <end position="302"/>
    </location>
</feature>
<dbReference type="NCBIfam" id="NF002378">
    <property type="entry name" value="PRK01372.1"/>
    <property type="match status" value="1"/>
</dbReference>
<evidence type="ECO:0000256" key="7">
    <source>
        <dbReference type="ARBA" id="ARBA00022598"/>
    </source>
</evidence>
<keyword evidence="11 14" id="KW-0573">Peptidoglycan synthesis</keyword>
<proteinExistence type="inferred from homology"/>
<comment type="subcellular location">
    <subcellularLocation>
        <location evidence="3 14">Cytoplasm</location>
    </subcellularLocation>
</comment>
<dbReference type="InterPro" id="IPR013815">
    <property type="entry name" value="ATP_grasp_subdomain_1"/>
</dbReference>
<dbReference type="InterPro" id="IPR000291">
    <property type="entry name" value="D-Ala_lig_Van_CS"/>
</dbReference>
<evidence type="ECO:0000256" key="4">
    <source>
        <dbReference type="ARBA" id="ARBA00010871"/>
    </source>
</evidence>
<dbReference type="InterPro" id="IPR016185">
    <property type="entry name" value="PreATP-grasp_dom_sf"/>
</dbReference>
<dbReference type="HAMAP" id="MF_00047">
    <property type="entry name" value="Dala_Dala_lig"/>
    <property type="match status" value="1"/>
</dbReference>
<dbReference type="InterPro" id="IPR005905">
    <property type="entry name" value="D_ala_D_ala"/>
</dbReference>
<dbReference type="PANTHER" id="PTHR23132">
    <property type="entry name" value="D-ALANINE--D-ALANINE LIGASE"/>
    <property type="match status" value="1"/>
</dbReference>
<evidence type="ECO:0000256" key="1">
    <source>
        <dbReference type="ARBA" id="ARBA00001936"/>
    </source>
</evidence>
<evidence type="ECO:0000313" key="17">
    <source>
        <dbReference type="EMBL" id="MBT1072090.1"/>
    </source>
</evidence>
<dbReference type="GO" id="GO:0016874">
    <property type="term" value="F:ligase activity"/>
    <property type="evidence" value="ECO:0007669"/>
    <property type="project" value="UniProtKB-KW"/>
</dbReference>
<dbReference type="SUPFAM" id="SSF52440">
    <property type="entry name" value="PreATP-grasp domain"/>
    <property type="match status" value="1"/>
</dbReference>
<evidence type="ECO:0000256" key="3">
    <source>
        <dbReference type="ARBA" id="ARBA00004496"/>
    </source>
</evidence>
<keyword evidence="7 14" id="KW-0436">Ligase</keyword>
<dbReference type="Gene3D" id="3.40.50.20">
    <property type="match status" value="1"/>
</dbReference>
<keyword evidence="8 15" id="KW-0547">Nucleotide-binding</keyword>
<keyword evidence="9 15" id="KW-0067">ATP-binding</keyword>
<evidence type="ECO:0000256" key="9">
    <source>
        <dbReference type="ARBA" id="ARBA00022840"/>
    </source>
</evidence>
<sequence>MPDSFKSKKIGVLMGGFSAEREVSLKSGAAVHQALLGRGYDAVTIDVGSDLPEILLRENIQAAFIALHGRYGEDGCVQGLLELLQIPYTGSGVLASALAMHKLYSKQAFTAGGILTAPFHFFRRGEQIRLEDLCFDLPLVVKPVQEGSSVGISIVKEAAELAAALDLAFQHDDGILVEQYVKGQEVQVGILNDRPIGAIEIVPKNEFYDFEAKYSDGMAEHIFPARLDSELYEKAQQVGLAAHHALGCSGYSRVDLLVTPAGDCYVLEVNTLPGMTALSLLPEIAAKGAGLNFENLVESIIETAGLKVKVN</sequence>
<dbReference type="InterPro" id="IPR011761">
    <property type="entry name" value="ATP-grasp"/>
</dbReference>
<dbReference type="PANTHER" id="PTHR23132:SF23">
    <property type="entry name" value="D-ALANINE--D-ALANINE LIGASE B"/>
    <property type="match status" value="1"/>
</dbReference>
<dbReference type="InterPro" id="IPR011095">
    <property type="entry name" value="Dala_Dala_lig_C"/>
</dbReference>
<comment type="cofactor">
    <cofactor evidence="2">
        <name>Mg(2+)</name>
        <dbReference type="ChEBI" id="CHEBI:18420"/>
    </cofactor>
</comment>
<dbReference type="PROSITE" id="PS00844">
    <property type="entry name" value="DALA_DALA_LIGASE_2"/>
    <property type="match status" value="1"/>
</dbReference>
<evidence type="ECO:0000256" key="14">
    <source>
        <dbReference type="HAMAP-Rule" id="MF_00047"/>
    </source>
</evidence>
<dbReference type="SUPFAM" id="SSF56059">
    <property type="entry name" value="Glutathione synthetase ATP-binding domain-like"/>
    <property type="match status" value="1"/>
</dbReference>
<keyword evidence="12 14" id="KW-0961">Cell wall biogenesis/degradation</keyword>
<evidence type="ECO:0000256" key="2">
    <source>
        <dbReference type="ARBA" id="ARBA00001946"/>
    </source>
</evidence>
<comment type="caution">
    <text evidence="17">The sequence shown here is derived from an EMBL/GenBank/DDBJ whole genome shotgun (WGS) entry which is preliminary data.</text>
</comment>
<dbReference type="NCBIfam" id="TIGR01205">
    <property type="entry name" value="D_ala_D_alaTIGR"/>
    <property type="match status" value="1"/>
</dbReference>
<dbReference type="PIRSF" id="PIRSF039102">
    <property type="entry name" value="Ddl/VanB"/>
    <property type="match status" value="1"/>
</dbReference>
<dbReference type="RefSeq" id="WP_214298623.1">
    <property type="nucleotide sequence ID" value="NZ_JAHDYS010000008.1"/>
</dbReference>
<dbReference type="EMBL" id="JAHDYS010000008">
    <property type="protein sequence ID" value="MBT1072090.1"/>
    <property type="molecule type" value="Genomic_DNA"/>
</dbReference>
<comment type="cofactor">
    <cofactor evidence="1">
        <name>Mn(2+)</name>
        <dbReference type="ChEBI" id="CHEBI:29035"/>
    </cofactor>
</comment>
<name>A0ABS5U8U5_9BACT</name>
<protein>
    <recommendedName>
        <fullName evidence="5 14">D-alanine--D-alanine ligase</fullName>
        <ecNumber evidence="5 14">6.3.2.4</ecNumber>
    </recommendedName>
    <alternativeName>
        <fullName evidence="14">D-Ala-D-Ala ligase</fullName>
    </alternativeName>
    <alternativeName>
        <fullName evidence="14">D-alanylalanine synthetase</fullName>
    </alternativeName>
</protein>